<evidence type="ECO:0000313" key="7">
    <source>
        <dbReference type="EMBL" id="KAK5859919.1"/>
    </source>
</evidence>
<sequence>MADAVITGGECGSAPPNETDSFPSEEYECKICYNYFDLSRHTPKLLACSHTFCHECLDAMHCRGVVDGESAAPCVATELRCRSTGCTTSQTTAR</sequence>
<name>A0AAN8AKW2_ELEMC</name>
<gene>
    <name evidence="7" type="ORF">PBY51_021435</name>
</gene>
<dbReference type="EMBL" id="JAUZQC010000014">
    <property type="protein sequence ID" value="KAK5859919.1"/>
    <property type="molecule type" value="Genomic_DNA"/>
</dbReference>
<feature type="region of interest" description="Disordered" evidence="5">
    <location>
        <begin position="1"/>
        <end position="23"/>
    </location>
</feature>
<dbReference type="SUPFAM" id="SSF57850">
    <property type="entry name" value="RING/U-box"/>
    <property type="match status" value="1"/>
</dbReference>
<keyword evidence="1" id="KW-0479">Metal-binding</keyword>
<dbReference type="InterPro" id="IPR017907">
    <property type="entry name" value="Znf_RING_CS"/>
</dbReference>
<protein>
    <recommendedName>
        <fullName evidence="6">RING-type domain-containing protein</fullName>
    </recommendedName>
</protein>
<evidence type="ECO:0000259" key="6">
    <source>
        <dbReference type="PROSITE" id="PS50089"/>
    </source>
</evidence>
<keyword evidence="8" id="KW-1185">Reference proteome</keyword>
<keyword evidence="3" id="KW-0862">Zinc</keyword>
<comment type="caution">
    <text evidence="7">The sequence shown here is derived from an EMBL/GenBank/DDBJ whole genome shotgun (WGS) entry which is preliminary data.</text>
</comment>
<accession>A0AAN8AKW2</accession>
<dbReference type="GO" id="GO:0061630">
    <property type="term" value="F:ubiquitin protein ligase activity"/>
    <property type="evidence" value="ECO:0007669"/>
    <property type="project" value="TreeGrafter"/>
</dbReference>
<dbReference type="PANTHER" id="PTHR22791">
    <property type="entry name" value="RING-TYPE DOMAIN-CONTAINING PROTEIN"/>
    <property type="match status" value="1"/>
</dbReference>
<dbReference type="GO" id="GO:0008270">
    <property type="term" value="F:zinc ion binding"/>
    <property type="evidence" value="ECO:0007669"/>
    <property type="project" value="UniProtKB-KW"/>
</dbReference>
<evidence type="ECO:0000256" key="1">
    <source>
        <dbReference type="ARBA" id="ARBA00022723"/>
    </source>
</evidence>
<evidence type="ECO:0000256" key="5">
    <source>
        <dbReference type="SAM" id="MobiDB-lite"/>
    </source>
</evidence>
<feature type="domain" description="RING-type" evidence="6">
    <location>
        <begin position="29"/>
        <end position="74"/>
    </location>
</feature>
<dbReference type="AlphaFoldDB" id="A0AAN8AKW2"/>
<dbReference type="PROSITE" id="PS00518">
    <property type="entry name" value="ZF_RING_1"/>
    <property type="match status" value="1"/>
</dbReference>
<keyword evidence="2 4" id="KW-0863">Zinc-finger</keyword>
<dbReference type="Pfam" id="PF13445">
    <property type="entry name" value="zf-RING_UBOX"/>
    <property type="match status" value="1"/>
</dbReference>
<dbReference type="InterPro" id="IPR027370">
    <property type="entry name" value="Znf-RING_euk"/>
</dbReference>
<dbReference type="InterPro" id="IPR001841">
    <property type="entry name" value="Znf_RING"/>
</dbReference>
<organism evidence="7 8">
    <name type="scientific">Eleginops maclovinus</name>
    <name type="common">Patagonian blennie</name>
    <name type="synonym">Eleginus maclovinus</name>
    <dbReference type="NCBI Taxonomy" id="56733"/>
    <lineage>
        <taxon>Eukaryota</taxon>
        <taxon>Metazoa</taxon>
        <taxon>Chordata</taxon>
        <taxon>Craniata</taxon>
        <taxon>Vertebrata</taxon>
        <taxon>Euteleostomi</taxon>
        <taxon>Actinopterygii</taxon>
        <taxon>Neopterygii</taxon>
        <taxon>Teleostei</taxon>
        <taxon>Neoteleostei</taxon>
        <taxon>Acanthomorphata</taxon>
        <taxon>Eupercaria</taxon>
        <taxon>Perciformes</taxon>
        <taxon>Notothenioidei</taxon>
        <taxon>Eleginopidae</taxon>
        <taxon>Eleginops</taxon>
    </lineage>
</organism>
<dbReference type="PROSITE" id="PS50089">
    <property type="entry name" value="ZF_RING_2"/>
    <property type="match status" value="1"/>
</dbReference>
<reference evidence="7 8" key="1">
    <citation type="journal article" date="2023" name="Genes (Basel)">
        <title>Chromosome-Level Genome Assembly and Circadian Gene Repertoire of the Patagonia Blennie Eleginops maclovinus-The Closest Ancestral Proxy of Antarctic Cryonotothenioids.</title>
        <authorList>
            <person name="Cheng C.C."/>
            <person name="Rivera-Colon A.G."/>
            <person name="Minhas B.F."/>
            <person name="Wilson L."/>
            <person name="Rayamajhi N."/>
            <person name="Vargas-Chacoff L."/>
            <person name="Catchen J.M."/>
        </authorList>
    </citation>
    <scope>NUCLEOTIDE SEQUENCE [LARGE SCALE GENOMIC DNA]</scope>
    <source>
        <strain evidence="7">JMC-PN-2008</strain>
    </source>
</reference>
<evidence type="ECO:0000256" key="3">
    <source>
        <dbReference type="ARBA" id="ARBA00022833"/>
    </source>
</evidence>
<dbReference type="InterPro" id="IPR051435">
    <property type="entry name" value="RING_finger_E3_ubiq-ligases"/>
</dbReference>
<proteinExistence type="predicted"/>
<dbReference type="Proteomes" id="UP001346869">
    <property type="component" value="Unassembled WGS sequence"/>
</dbReference>
<reference evidence="7 8" key="2">
    <citation type="journal article" date="2023" name="Mol. Biol. Evol.">
        <title>Genomics of Secondarily Temperate Adaptation in the Only Non-Antarctic Icefish.</title>
        <authorList>
            <person name="Rivera-Colon A.G."/>
            <person name="Rayamajhi N."/>
            <person name="Minhas B.F."/>
            <person name="Madrigal G."/>
            <person name="Bilyk K.T."/>
            <person name="Yoon V."/>
            <person name="Hune M."/>
            <person name="Gregory S."/>
            <person name="Cheng C.H.C."/>
            <person name="Catchen J.M."/>
        </authorList>
    </citation>
    <scope>NUCLEOTIDE SEQUENCE [LARGE SCALE GENOMIC DNA]</scope>
    <source>
        <strain evidence="7">JMC-PN-2008</strain>
    </source>
</reference>
<evidence type="ECO:0000313" key="8">
    <source>
        <dbReference type="Proteomes" id="UP001346869"/>
    </source>
</evidence>
<evidence type="ECO:0000256" key="4">
    <source>
        <dbReference type="PROSITE-ProRule" id="PRU00175"/>
    </source>
</evidence>
<dbReference type="GO" id="GO:0016567">
    <property type="term" value="P:protein ubiquitination"/>
    <property type="evidence" value="ECO:0007669"/>
    <property type="project" value="TreeGrafter"/>
</dbReference>
<evidence type="ECO:0000256" key="2">
    <source>
        <dbReference type="ARBA" id="ARBA00022771"/>
    </source>
</evidence>
<dbReference type="Gene3D" id="3.30.40.10">
    <property type="entry name" value="Zinc/RING finger domain, C3HC4 (zinc finger)"/>
    <property type="match status" value="1"/>
</dbReference>
<dbReference type="PANTHER" id="PTHR22791:SF17">
    <property type="entry name" value="RING-TYPE DOMAIN-CONTAINING PROTEIN"/>
    <property type="match status" value="1"/>
</dbReference>
<dbReference type="InterPro" id="IPR013083">
    <property type="entry name" value="Znf_RING/FYVE/PHD"/>
</dbReference>